<accession>A0AA39NMR5</accession>
<dbReference type="AlphaFoldDB" id="A0AA39NMR5"/>
<name>A0AA39NMR5_9AGAR</name>
<keyword evidence="3" id="KW-1185">Reference proteome</keyword>
<evidence type="ECO:0000313" key="3">
    <source>
        <dbReference type="Proteomes" id="UP001175227"/>
    </source>
</evidence>
<feature type="region of interest" description="Disordered" evidence="1">
    <location>
        <begin position="1"/>
        <end position="27"/>
    </location>
</feature>
<reference evidence="2" key="1">
    <citation type="submission" date="2023-06" db="EMBL/GenBank/DDBJ databases">
        <authorList>
            <consortium name="Lawrence Berkeley National Laboratory"/>
            <person name="Ahrendt S."/>
            <person name="Sahu N."/>
            <person name="Indic B."/>
            <person name="Wong-Bajracharya J."/>
            <person name="Merenyi Z."/>
            <person name="Ke H.-M."/>
            <person name="Monk M."/>
            <person name="Kocsube S."/>
            <person name="Drula E."/>
            <person name="Lipzen A."/>
            <person name="Balint B."/>
            <person name="Henrissat B."/>
            <person name="Andreopoulos B."/>
            <person name="Martin F.M."/>
            <person name="Harder C.B."/>
            <person name="Rigling D."/>
            <person name="Ford K.L."/>
            <person name="Foster G.D."/>
            <person name="Pangilinan J."/>
            <person name="Papanicolaou A."/>
            <person name="Barry K."/>
            <person name="LaButti K."/>
            <person name="Viragh M."/>
            <person name="Koriabine M."/>
            <person name="Yan M."/>
            <person name="Riley R."/>
            <person name="Champramary S."/>
            <person name="Plett K.L."/>
            <person name="Tsai I.J."/>
            <person name="Slot J."/>
            <person name="Sipos G."/>
            <person name="Plett J."/>
            <person name="Nagy L.G."/>
            <person name="Grigoriev I.V."/>
        </authorList>
    </citation>
    <scope>NUCLEOTIDE SEQUENCE</scope>
    <source>
        <strain evidence="2">ICMP 16352</strain>
    </source>
</reference>
<sequence>MAHLKQYNVSPPEFGSRPTRNLNQDNFDDLPEMEVEKIPEARIQFILLAISLIQAADMLTLPANSSLIPYMGLLMCSNANLAFHRIVQAIIGSRGMQDTIDPQDIVQTTFKDANRFSVSPELVAALQQTTEVFVDILTHAVHNVPFNTVATLLSIPHAPARQLQLTRIDNLEIAYLHY</sequence>
<protein>
    <submittedName>
        <fullName evidence="2">Uncharacterized protein</fullName>
    </submittedName>
</protein>
<organism evidence="2 3">
    <name type="scientific">Armillaria novae-zelandiae</name>
    <dbReference type="NCBI Taxonomy" id="153914"/>
    <lineage>
        <taxon>Eukaryota</taxon>
        <taxon>Fungi</taxon>
        <taxon>Dikarya</taxon>
        <taxon>Basidiomycota</taxon>
        <taxon>Agaricomycotina</taxon>
        <taxon>Agaricomycetes</taxon>
        <taxon>Agaricomycetidae</taxon>
        <taxon>Agaricales</taxon>
        <taxon>Marasmiineae</taxon>
        <taxon>Physalacriaceae</taxon>
        <taxon>Armillaria</taxon>
    </lineage>
</organism>
<comment type="caution">
    <text evidence="2">The sequence shown here is derived from an EMBL/GenBank/DDBJ whole genome shotgun (WGS) entry which is preliminary data.</text>
</comment>
<dbReference type="Proteomes" id="UP001175227">
    <property type="component" value="Unassembled WGS sequence"/>
</dbReference>
<proteinExistence type="predicted"/>
<dbReference type="EMBL" id="JAUEPR010000071">
    <property type="protein sequence ID" value="KAK0468512.1"/>
    <property type="molecule type" value="Genomic_DNA"/>
</dbReference>
<evidence type="ECO:0000256" key="1">
    <source>
        <dbReference type="SAM" id="MobiDB-lite"/>
    </source>
</evidence>
<gene>
    <name evidence="2" type="ORF">IW261DRAFT_1573738</name>
</gene>
<evidence type="ECO:0000313" key="2">
    <source>
        <dbReference type="EMBL" id="KAK0468512.1"/>
    </source>
</evidence>